<dbReference type="EMBL" id="KN818227">
    <property type="protein sequence ID" value="KIL68821.1"/>
    <property type="molecule type" value="Genomic_DNA"/>
</dbReference>
<dbReference type="SMART" id="SM00389">
    <property type="entry name" value="HOX"/>
    <property type="match status" value="1"/>
</dbReference>
<sequence>MFPHFPLHSHPDMLHPYHPASPDLPSDFRAFYPYTPNEVKHRKRTTSTQLRTLENVFKRETKPNAALRNQLAEELKMTPRGVQVWFQNRRAKEKTKANKAKAAGEATKQQHAPSPTTGFSGPTSPDPSTTEAHPSDLPQAKSDQSLEIMISVDSAPSQPQLDRKAPAIITPPQLQLFSDPGSSDWEEPTKTATENDDTLTGSKQRSGELTAAQLYAMRRGSLPVHSPHQPMGSSLLCPPSALHRRASVDTNFHRPGQGIMPRGTLLRGQKLSPPQGRGAHGYSQGRPGLHPHQHYMDMRRGSMDSRTMFLSQRGTASPFQTPLLMHHGPRASLPIPNHMYSVPTRTLSPPGPGPLPTPNFQFGAASSATAMASSSSGDSDRNSPDSPNSFTYRETEGDDDNASIGSYMPHSRFGSFQSVATSESGSLYTDYTNLTSALPSPAILSGRRHSCTPTFVGLMSALGVNDGNPGAGQECNIGGSFPDEAHVASNEFTDTASSVNPVLNFPPSTGDAQEPLSTANLPVSRDSALAFALENQSQQMASSKIESHMTFDNNHLTQDGPLFHLENGDATIHDYECAALTSSESAYNVPYSYLPNDHTTEGLQTPMHYTQCAQLANVYYGDLAAFPSNGNSQTMDQPVTYA</sequence>
<gene>
    <name evidence="8" type="ORF">M378DRAFT_8263</name>
</gene>
<dbReference type="SUPFAM" id="SSF46689">
    <property type="entry name" value="Homeodomain-like"/>
    <property type="match status" value="1"/>
</dbReference>
<feature type="region of interest" description="Disordered" evidence="6">
    <location>
        <begin position="335"/>
        <end position="406"/>
    </location>
</feature>
<feature type="compositionally biased region" description="Polar residues" evidence="6">
    <location>
        <begin position="109"/>
        <end position="132"/>
    </location>
</feature>
<keyword evidence="3 4" id="KW-0539">Nucleus</keyword>
<dbReference type="Proteomes" id="UP000054549">
    <property type="component" value="Unassembled WGS sequence"/>
</dbReference>
<dbReference type="InterPro" id="IPR051000">
    <property type="entry name" value="Homeobox_DNA-bind_prot"/>
</dbReference>
<evidence type="ECO:0000256" key="6">
    <source>
        <dbReference type="SAM" id="MobiDB-lite"/>
    </source>
</evidence>
<keyword evidence="1 4" id="KW-0238">DNA-binding</keyword>
<dbReference type="PROSITE" id="PS50071">
    <property type="entry name" value="HOMEOBOX_2"/>
    <property type="match status" value="1"/>
</dbReference>
<evidence type="ECO:0000313" key="9">
    <source>
        <dbReference type="Proteomes" id="UP000054549"/>
    </source>
</evidence>
<reference evidence="8 9" key="1">
    <citation type="submission" date="2014-04" db="EMBL/GenBank/DDBJ databases">
        <title>Evolutionary Origins and Diversification of the Mycorrhizal Mutualists.</title>
        <authorList>
            <consortium name="DOE Joint Genome Institute"/>
            <consortium name="Mycorrhizal Genomics Consortium"/>
            <person name="Kohler A."/>
            <person name="Kuo A."/>
            <person name="Nagy L.G."/>
            <person name="Floudas D."/>
            <person name="Copeland A."/>
            <person name="Barry K.W."/>
            <person name="Cichocki N."/>
            <person name="Veneault-Fourrey C."/>
            <person name="LaButti K."/>
            <person name="Lindquist E.A."/>
            <person name="Lipzen A."/>
            <person name="Lundell T."/>
            <person name="Morin E."/>
            <person name="Murat C."/>
            <person name="Riley R."/>
            <person name="Ohm R."/>
            <person name="Sun H."/>
            <person name="Tunlid A."/>
            <person name="Henrissat B."/>
            <person name="Grigoriev I.V."/>
            <person name="Hibbett D.S."/>
            <person name="Martin F."/>
        </authorList>
    </citation>
    <scope>NUCLEOTIDE SEQUENCE [LARGE SCALE GENOMIC DNA]</scope>
    <source>
        <strain evidence="8 9">Koide BX008</strain>
    </source>
</reference>
<dbReference type="PANTHER" id="PTHR24324">
    <property type="entry name" value="HOMEOBOX PROTEIN HHEX"/>
    <property type="match status" value="1"/>
</dbReference>
<dbReference type="CDD" id="cd00086">
    <property type="entry name" value="homeodomain"/>
    <property type="match status" value="1"/>
</dbReference>
<feature type="region of interest" description="Disordered" evidence="6">
    <location>
        <begin position="172"/>
        <end position="202"/>
    </location>
</feature>
<feature type="domain" description="Homeobox" evidence="7">
    <location>
        <begin position="36"/>
        <end position="96"/>
    </location>
</feature>
<organism evidence="8 9">
    <name type="scientific">Amanita muscaria (strain Koide BX008)</name>
    <dbReference type="NCBI Taxonomy" id="946122"/>
    <lineage>
        <taxon>Eukaryota</taxon>
        <taxon>Fungi</taxon>
        <taxon>Dikarya</taxon>
        <taxon>Basidiomycota</taxon>
        <taxon>Agaricomycotina</taxon>
        <taxon>Agaricomycetes</taxon>
        <taxon>Agaricomycetidae</taxon>
        <taxon>Agaricales</taxon>
        <taxon>Pluteineae</taxon>
        <taxon>Amanitaceae</taxon>
        <taxon>Amanita</taxon>
    </lineage>
</organism>
<dbReference type="InParanoid" id="A0A0C2XHB1"/>
<feature type="DNA-binding region" description="Homeobox" evidence="4">
    <location>
        <begin position="38"/>
        <end position="97"/>
    </location>
</feature>
<dbReference type="GO" id="GO:0005634">
    <property type="term" value="C:nucleus"/>
    <property type="evidence" value="ECO:0007669"/>
    <property type="project" value="UniProtKB-SubCell"/>
</dbReference>
<dbReference type="InterPro" id="IPR001356">
    <property type="entry name" value="HD"/>
</dbReference>
<evidence type="ECO:0000256" key="5">
    <source>
        <dbReference type="RuleBase" id="RU000682"/>
    </source>
</evidence>
<dbReference type="AlphaFoldDB" id="A0A0C2XHB1"/>
<evidence type="ECO:0000256" key="1">
    <source>
        <dbReference type="ARBA" id="ARBA00023125"/>
    </source>
</evidence>
<dbReference type="InterPro" id="IPR017970">
    <property type="entry name" value="Homeobox_CS"/>
</dbReference>
<feature type="compositionally biased region" description="Basic residues" evidence="6">
    <location>
        <begin position="89"/>
        <end position="99"/>
    </location>
</feature>
<feature type="region of interest" description="Disordered" evidence="6">
    <location>
        <begin position="88"/>
        <end position="139"/>
    </location>
</feature>
<proteinExistence type="predicted"/>
<dbReference type="GO" id="GO:0000981">
    <property type="term" value="F:DNA-binding transcription factor activity, RNA polymerase II-specific"/>
    <property type="evidence" value="ECO:0007669"/>
    <property type="project" value="InterPro"/>
</dbReference>
<dbReference type="OrthoDB" id="6159439at2759"/>
<evidence type="ECO:0000313" key="8">
    <source>
        <dbReference type="EMBL" id="KIL68821.1"/>
    </source>
</evidence>
<feature type="compositionally biased region" description="Low complexity" evidence="6">
    <location>
        <begin position="363"/>
        <end position="377"/>
    </location>
</feature>
<dbReference type="GO" id="GO:0030154">
    <property type="term" value="P:cell differentiation"/>
    <property type="evidence" value="ECO:0007669"/>
    <property type="project" value="TreeGrafter"/>
</dbReference>
<dbReference type="Pfam" id="PF00046">
    <property type="entry name" value="Homeodomain"/>
    <property type="match status" value="1"/>
</dbReference>
<accession>A0A0C2XHB1</accession>
<name>A0A0C2XHB1_AMAMK</name>
<evidence type="ECO:0000256" key="2">
    <source>
        <dbReference type="ARBA" id="ARBA00023155"/>
    </source>
</evidence>
<dbReference type="Gene3D" id="1.10.10.60">
    <property type="entry name" value="Homeodomain-like"/>
    <property type="match status" value="1"/>
</dbReference>
<dbReference type="STRING" id="946122.A0A0C2XHB1"/>
<dbReference type="PROSITE" id="PS00027">
    <property type="entry name" value="HOMEOBOX_1"/>
    <property type="match status" value="1"/>
</dbReference>
<comment type="subcellular location">
    <subcellularLocation>
        <location evidence="4 5">Nucleus</location>
    </subcellularLocation>
</comment>
<evidence type="ECO:0000256" key="3">
    <source>
        <dbReference type="ARBA" id="ARBA00023242"/>
    </source>
</evidence>
<evidence type="ECO:0000256" key="4">
    <source>
        <dbReference type="PROSITE-ProRule" id="PRU00108"/>
    </source>
</evidence>
<dbReference type="PANTHER" id="PTHR24324:SF9">
    <property type="entry name" value="HOMEOBOX DOMAIN-CONTAINING PROTEIN"/>
    <property type="match status" value="1"/>
</dbReference>
<feature type="region of interest" description="Disordered" evidence="6">
    <location>
        <begin position="271"/>
        <end position="293"/>
    </location>
</feature>
<dbReference type="HOGENOM" id="CLU_025514_0_0_1"/>
<protein>
    <recommendedName>
        <fullName evidence="7">Homeobox domain-containing protein</fullName>
    </recommendedName>
</protein>
<keyword evidence="9" id="KW-1185">Reference proteome</keyword>
<evidence type="ECO:0000259" key="7">
    <source>
        <dbReference type="PROSITE" id="PS50071"/>
    </source>
</evidence>
<dbReference type="InterPro" id="IPR009057">
    <property type="entry name" value="Homeodomain-like_sf"/>
</dbReference>
<keyword evidence="2 4" id="KW-0371">Homeobox</keyword>
<dbReference type="GO" id="GO:0000978">
    <property type="term" value="F:RNA polymerase II cis-regulatory region sequence-specific DNA binding"/>
    <property type="evidence" value="ECO:0007669"/>
    <property type="project" value="TreeGrafter"/>
</dbReference>